<keyword evidence="7" id="KW-0964">Secreted</keyword>
<accession>A0A8T9CK95</accession>
<evidence type="ECO:0000259" key="15">
    <source>
        <dbReference type="Pfam" id="PF00394"/>
    </source>
</evidence>
<dbReference type="Pfam" id="PF07732">
    <property type="entry name" value="Cu-oxidase_3"/>
    <property type="match status" value="1"/>
</dbReference>
<comment type="subcellular location">
    <subcellularLocation>
        <location evidence="4">Secreted</location>
    </subcellularLocation>
</comment>
<dbReference type="Pfam" id="PF07731">
    <property type="entry name" value="Cu-oxidase_2"/>
    <property type="match status" value="1"/>
</dbReference>
<evidence type="ECO:0000256" key="2">
    <source>
        <dbReference type="ARBA" id="ARBA00001935"/>
    </source>
</evidence>
<keyword evidence="10" id="KW-0560">Oxidoreductase</keyword>
<dbReference type="SUPFAM" id="SSF49503">
    <property type="entry name" value="Cupredoxins"/>
    <property type="match status" value="3"/>
</dbReference>
<dbReference type="FunFam" id="2.60.40.420:FF:000021">
    <property type="entry name" value="Extracellular dihydrogeodin oxidase/laccase"/>
    <property type="match status" value="1"/>
</dbReference>
<evidence type="ECO:0000259" key="17">
    <source>
        <dbReference type="Pfam" id="PF07732"/>
    </source>
</evidence>
<evidence type="ECO:0000256" key="6">
    <source>
        <dbReference type="ARBA" id="ARBA00012297"/>
    </source>
</evidence>
<protein>
    <recommendedName>
        <fullName evidence="6">laccase</fullName>
        <ecNumber evidence="6">1.10.3.2</ecNumber>
    </recommendedName>
</protein>
<evidence type="ECO:0000313" key="18">
    <source>
        <dbReference type="EMBL" id="TVY83153.1"/>
    </source>
</evidence>
<evidence type="ECO:0000256" key="14">
    <source>
        <dbReference type="SAM" id="SignalP"/>
    </source>
</evidence>
<comment type="cofactor">
    <cofactor evidence="2">
        <name>Cu cation</name>
        <dbReference type="ChEBI" id="CHEBI:23378"/>
    </cofactor>
</comment>
<dbReference type="InterPro" id="IPR002355">
    <property type="entry name" value="Cu_oxidase_Cu_BS"/>
</dbReference>
<evidence type="ECO:0000256" key="9">
    <source>
        <dbReference type="ARBA" id="ARBA00022737"/>
    </source>
</evidence>
<keyword evidence="12" id="KW-0325">Glycoprotein</keyword>
<keyword evidence="8" id="KW-0479">Metal-binding</keyword>
<feature type="domain" description="Plastocyanin-like" evidence="17">
    <location>
        <begin position="74"/>
        <end position="187"/>
    </location>
</feature>
<keyword evidence="13" id="KW-0439">Lignin degradation</keyword>
<organism evidence="18 19">
    <name type="scientific">Lachnellula suecica</name>
    <dbReference type="NCBI Taxonomy" id="602035"/>
    <lineage>
        <taxon>Eukaryota</taxon>
        <taxon>Fungi</taxon>
        <taxon>Dikarya</taxon>
        <taxon>Ascomycota</taxon>
        <taxon>Pezizomycotina</taxon>
        <taxon>Leotiomycetes</taxon>
        <taxon>Helotiales</taxon>
        <taxon>Lachnaceae</taxon>
        <taxon>Lachnellula</taxon>
    </lineage>
</organism>
<dbReference type="Pfam" id="PF00394">
    <property type="entry name" value="Cu-oxidase"/>
    <property type="match status" value="1"/>
</dbReference>
<evidence type="ECO:0000256" key="4">
    <source>
        <dbReference type="ARBA" id="ARBA00004613"/>
    </source>
</evidence>
<feature type="domain" description="Plastocyanin-like" evidence="16">
    <location>
        <begin position="425"/>
        <end position="558"/>
    </location>
</feature>
<gene>
    <name evidence="18" type="primary">ptaK_3</name>
    <name evidence="18" type="ORF">LSUE1_G002587</name>
</gene>
<dbReference type="InterPro" id="IPR001117">
    <property type="entry name" value="Cu-oxidase_2nd"/>
</dbReference>
<evidence type="ECO:0000256" key="3">
    <source>
        <dbReference type="ARBA" id="ARBA00002075"/>
    </source>
</evidence>
<evidence type="ECO:0000256" key="13">
    <source>
        <dbReference type="ARBA" id="ARBA00023185"/>
    </source>
</evidence>
<evidence type="ECO:0000313" key="19">
    <source>
        <dbReference type="Proteomes" id="UP000469558"/>
    </source>
</evidence>
<comment type="function">
    <text evidence="3">Lignin degradation and detoxification of lignin-derived products.</text>
</comment>
<comment type="catalytic activity">
    <reaction evidence="1">
        <text>4 hydroquinone + O2 = 4 benzosemiquinone + 2 H2O</text>
        <dbReference type="Rhea" id="RHEA:11276"/>
        <dbReference type="ChEBI" id="CHEBI:15377"/>
        <dbReference type="ChEBI" id="CHEBI:15379"/>
        <dbReference type="ChEBI" id="CHEBI:17594"/>
        <dbReference type="ChEBI" id="CHEBI:17977"/>
        <dbReference type="EC" id="1.10.3.2"/>
    </reaction>
</comment>
<dbReference type="InterPro" id="IPR011707">
    <property type="entry name" value="Cu-oxidase-like_N"/>
</dbReference>
<keyword evidence="14" id="KW-0732">Signal</keyword>
<keyword evidence="11" id="KW-0186">Copper</keyword>
<dbReference type="Gene3D" id="2.60.40.420">
    <property type="entry name" value="Cupredoxins - blue copper proteins"/>
    <property type="match status" value="3"/>
</dbReference>
<evidence type="ECO:0000256" key="5">
    <source>
        <dbReference type="ARBA" id="ARBA00010609"/>
    </source>
</evidence>
<dbReference type="GO" id="GO:0052716">
    <property type="term" value="F:hydroquinone:oxygen oxidoreductase activity"/>
    <property type="evidence" value="ECO:0007669"/>
    <property type="project" value="UniProtKB-EC"/>
</dbReference>
<dbReference type="AlphaFoldDB" id="A0A8T9CK95"/>
<comment type="caution">
    <text evidence="18">The sequence shown here is derived from an EMBL/GenBank/DDBJ whole genome shotgun (WGS) entry which is preliminary data.</text>
</comment>
<reference evidence="18 19" key="1">
    <citation type="submission" date="2018-05" db="EMBL/GenBank/DDBJ databases">
        <title>Genome sequencing and assembly of the regulated plant pathogen Lachnellula willkommii and related sister species for the development of diagnostic species identification markers.</title>
        <authorList>
            <person name="Giroux E."/>
            <person name="Bilodeau G."/>
        </authorList>
    </citation>
    <scope>NUCLEOTIDE SEQUENCE [LARGE SCALE GENOMIC DNA]</scope>
    <source>
        <strain evidence="18 19">CBS 268.59</strain>
    </source>
</reference>
<dbReference type="InterPro" id="IPR011706">
    <property type="entry name" value="Cu-oxidase_C"/>
</dbReference>
<dbReference type="InterPro" id="IPR045087">
    <property type="entry name" value="Cu-oxidase_fam"/>
</dbReference>
<evidence type="ECO:0000259" key="16">
    <source>
        <dbReference type="Pfam" id="PF07731"/>
    </source>
</evidence>
<evidence type="ECO:0000256" key="12">
    <source>
        <dbReference type="ARBA" id="ARBA00023180"/>
    </source>
</evidence>
<dbReference type="GO" id="GO:0046274">
    <property type="term" value="P:lignin catabolic process"/>
    <property type="evidence" value="ECO:0007669"/>
    <property type="project" value="UniProtKB-KW"/>
</dbReference>
<evidence type="ECO:0000256" key="7">
    <source>
        <dbReference type="ARBA" id="ARBA00022525"/>
    </source>
</evidence>
<keyword evidence="9" id="KW-0677">Repeat</keyword>
<dbReference type="PANTHER" id="PTHR11709:SF145">
    <property type="entry name" value="LCC1"/>
    <property type="match status" value="1"/>
</dbReference>
<evidence type="ECO:0000256" key="11">
    <source>
        <dbReference type="ARBA" id="ARBA00023008"/>
    </source>
</evidence>
<evidence type="ECO:0000256" key="1">
    <source>
        <dbReference type="ARBA" id="ARBA00000349"/>
    </source>
</evidence>
<dbReference type="PROSITE" id="PS00080">
    <property type="entry name" value="MULTICOPPER_OXIDASE2"/>
    <property type="match status" value="1"/>
</dbReference>
<dbReference type="Proteomes" id="UP000469558">
    <property type="component" value="Unassembled WGS sequence"/>
</dbReference>
<evidence type="ECO:0000256" key="8">
    <source>
        <dbReference type="ARBA" id="ARBA00022723"/>
    </source>
</evidence>
<evidence type="ECO:0000256" key="10">
    <source>
        <dbReference type="ARBA" id="ARBA00023002"/>
    </source>
</evidence>
<dbReference type="CDD" id="cd13854">
    <property type="entry name" value="CuRO_1_MaLCC_like"/>
    <property type="match status" value="1"/>
</dbReference>
<feature type="signal peptide" evidence="14">
    <location>
        <begin position="1"/>
        <end position="19"/>
    </location>
</feature>
<dbReference type="PANTHER" id="PTHR11709">
    <property type="entry name" value="MULTI-COPPER OXIDASE"/>
    <property type="match status" value="1"/>
</dbReference>
<comment type="similarity">
    <text evidence="5">Belongs to the multicopper oxidase family.</text>
</comment>
<dbReference type="GO" id="GO:0005507">
    <property type="term" value="F:copper ion binding"/>
    <property type="evidence" value="ECO:0007669"/>
    <property type="project" value="InterPro"/>
</dbReference>
<dbReference type="OrthoDB" id="2121828at2759"/>
<dbReference type="InterPro" id="IPR008972">
    <property type="entry name" value="Cupredoxin"/>
</dbReference>
<feature type="chain" id="PRO_5035747187" description="laccase" evidence="14">
    <location>
        <begin position="20"/>
        <end position="594"/>
    </location>
</feature>
<name>A0A8T9CK95_9HELO</name>
<dbReference type="CDD" id="cd13901">
    <property type="entry name" value="CuRO_3_MaLCC_like"/>
    <property type="match status" value="1"/>
</dbReference>
<dbReference type="FunFam" id="2.60.40.420:FF:000038">
    <property type="entry name" value="Extracellular dihydrogeodin oxidase/laccase"/>
    <property type="match status" value="1"/>
</dbReference>
<dbReference type="EMBL" id="QGMK01000226">
    <property type="protein sequence ID" value="TVY83153.1"/>
    <property type="molecule type" value="Genomic_DNA"/>
</dbReference>
<proteinExistence type="inferred from homology"/>
<dbReference type="GO" id="GO:0005576">
    <property type="term" value="C:extracellular region"/>
    <property type="evidence" value="ECO:0007669"/>
    <property type="project" value="UniProtKB-SubCell"/>
</dbReference>
<dbReference type="EC" id="1.10.3.2" evidence="6"/>
<keyword evidence="19" id="KW-1185">Reference proteome</keyword>
<feature type="domain" description="Plastocyanin-like" evidence="15">
    <location>
        <begin position="198"/>
        <end position="355"/>
    </location>
</feature>
<sequence length="594" mass="64537">MSLINSILKGASLLTAALSQTSTNGLSLWGTLDAPLLSFFDTTFSTTSPFGANDTLATTPPWSGRTKTYDWTISRGYIAPDGVNKSVILVNGQFPGPLLEANWGDTIQVTVRNNIPDEGTTVHWHGFLQKGTPWMDGVPAGSQCPIAPGSTFVYKFTADQYGTSWYHSHYSSQYSAGLFGPIVIYGPMHADYDIDIGPVMLHDWYHPDYYEVVERLFAVPPDPLAANNNLINGKMDFNCSQLLVNASCTPNAGISKFSFQSGKTHRLRLINPGSEGNQRFSIDGHTLTVIAVDFVPVEPYDTKVVYVGVGQRTDVLVKGIGKTGDAYWMRSNFSQLCASSPSHQPYAVAGVYYQGANTNARPGTTAYPFNETNCLNDPLNTTTPVVPMTPPSGPAVTQTININYIINGSGMFLFTMGGNSFRADYNTPVLLVATNSSASPAASNATSIYPTDWNVNTFGTNSSVRLIITNSITVSHPMHFHGHNFWILAEGNGNWDGTITNPSNPIRRDSFLMGASNAVGPAYTVIEYISDNPGVWPLHCHVAGHSSTGLYINILERPDLLSQDPQIPGYLSETCDPWNKWTSSHLVDEIDSGE</sequence>